<keyword evidence="1" id="KW-0472">Membrane</keyword>
<accession>A0A931BMT9</accession>
<dbReference type="PANTHER" id="PTHR23028">
    <property type="entry name" value="ACETYLTRANSFERASE"/>
    <property type="match status" value="1"/>
</dbReference>
<sequence>MTPLSSRMALKHFKGPGFDRIRVVAALVVVVHHCTTYITPNISHDILFHFSRGSIQFGILAVNVFFAVSGFLVVPGLIRKRDITAFAVHRFLRIMPALFINILLTIFLVGPLLSNLPLTEYFRDAETYRYLNNLIFRMTSTLPGVQFDNGSAPVINGSLWTLYFEMLSYVVLVLMFFVGALSNRIVFMILFSVVYLSNILLWFRPELSEAMPSRIVVFNSLFVYFFSGVMLNIFADKVPYDKRIAIFILMMCIILLPLGLGPVILPLSVAYLVVYIGFSDVFGSRQFRSDYSYGIYLNHAVVLTILLILVPQLKSFFAALIFVTLAAILIAFLSWRFIEAPSLRLKEWSTDRVRKKLEHMVKLLERMAGYGKAPRL</sequence>
<dbReference type="GO" id="GO:0009103">
    <property type="term" value="P:lipopolysaccharide biosynthetic process"/>
    <property type="evidence" value="ECO:0007669"/>
    <property type="project" value="TreeGrafter"/>
</dbReference>
<dbReference type="EMBL" id="JADQDO010000002">
    <property type="protein sequence ID" value="MBF9232813.1"/>
    <property type="molecule type" value="Genomic_DNA"/>
</dbReference>
<proteinExistence type="predicted"/>
<evidence type="ECO:0000259" key="2">
    <source>
        <dbReference type="Pfam" id="PF01757"/>
    </source>
</evidence>
<protein>
    <submittedName>
        <fullName evidence="3">Acyltransferase</fullName>
    </submittedName>
</protein>
<evidence type="ECO:0000313" key="4">
    <source>
        <dbReference type="Proteomes" id="UP000599312"/>
    </source>
</evidence>
<feature type="domain" description="Acyltransferase 3" evidence="2">
    <location>
        <begin position="17"/>
        <end position="335"/>
    </location>
</feature>
<feature type="transmembrane region" description="Helical" evidence="1">
    <location>
        <begin position="185"/>
        <end position="203"/>
    </location>
</feature>
<dbReference type="GO" id="GO:0016747">
    <property type="term" value="F:acyltransferase activity, transferring groups other than amino-acyl groups"/>
    <property type="evidence" value="ECO:0007669"/>
    <property type="project" value="InterPro"/>
</dbReference>
<reference evidence="3" key="1">
    <citation type="submission" date="2020-11" db="EMBL/GenBank/DDBJ databases">
        <authorList>
            <person name="Kim M.K."/>
        </authorList>
    </citation>
    <scope>NUCLEOTIDE SEQUENCE</scope>
    <source>
        <strain evidence="3">BT350</strain>
    </source>
</reference>
<gene>
    <name evidence="3" type="ORF">I2H38_05400</name>
</gene>
<feature type="transmembrane region" description="Helical" evidence="1">
    <location>
        <begin position="317"/>
        <end position="338"/>
    </location>
</feature>
<keyword evidence="1" id="KW-1133">Transmembrane helix</keyword>
<feature type="transmembrane region" description="Helical" evidence="1">
    <location>
        <begin position="160"/>
        <end position="178"/>
    </location>
</feature>
<name>A0A931BMT9_9HYPH</name>
<keyword evidence="3" id="KW-0012">Acyltransferase</keyword>
<comment type="caution">
    <text evidence="3">The sequence shown here is derived from an EMBL/GenBank/DDBJ whole genome shotgun (WGS) entry which is preliminary data.</text>
</comment>
<evidence type="ECO:0000313" key="3">
    <source>
        <dbReference type="EMBL" id="MBF9232813.1"/>
    </source>
</evidence>
<dbReference type="AlphaFoldDB" id="A0A931BMT9"/>
<dbReference type="RefSeq" id="WP_196270805.1">
    <property type="nucleotide sequence ID" value="NZ_JADQDO010000002.1"/>
</dbReference>
<keyword evidence="4" id="KW-1185">Reference proteome</keyword>
<feature type="transmembrane region" description="Helical" evidence="1">
    <location>
        <begin position="293"/>
        <end position="310"/>
    </location>
</feature>
<dbReference type="GO" id="GO:0016020">
    <property type="term" value="C:membrane"/>
    <property type="evidence" value="ECO:0007669"/>
    <property type="project" value="TreeGrafter"/>
</dbReference>
<feature type="transmembrane region" description="Helical" evidence="1">
    <location>
        <begin position="21"/>
        <end position="39"/>
    </location>
</feature>
<dbReference type="InterPro" id="IPR002656">
    <property type="entry name" value="Acyl_transf_3_dom"/>
</dbReference>
<feature type="transmembrane region" description="Helical" evidence="1">
    <location>
        <begin position="90"/>
        <end position="113"/>
    </location>
</feature>
<keyword evidence="1" id="KW-0812">Transmembrane</keyword>
<dbReference type="Pfam" id="PF01757">
    <property type="entry name" value="Acyl_transf_3"/>
    <property type="match status" value="1"/>
</dbReference>
<dbReference type="Proteomes" id="UP000599312">
    <property type="component" value="Unassembled WGS sequence"/>
</dbReference>
<dbReference type="PANTHER" id="PTHR23028:SF53">
    <property type="entry name" value="ACYL_TRANSF_3 DOMAIN-CONTAINING PROTEIN"/>
    <property type="match status" value="1"/>
</dbReference>
<feature type="transmembrane region" description="Helical" evidence="1">
    <location>
        <begin position="246"/>
        <end position="273"/>
    </location>
</feature>
<feature type="transmembrane region" description="Helical" evidence="1">
    <location>
        <begin position="215"/>
        <end position="234"/>
    </location>
</feature>
<organism evidence="3 4">
    <name type="scientific">Microvirga alba</name>
    <dbReference type="NCBI Taxonomy" id="2791025"/>
    <lineage>
        <taxon>Bacteria</taxon>
        <taxon>Pseudomonadati</taxon>
        <taxon>Pseudomonadota</taxon>
        <taxon>Alphaproteobacteria</taxon>
        <taxon>Hyphomicrobiales</taxon>
        <taxon>Methylobacteriaceae</taxon>
        <taxon>Microvirga</taxon>
    </lineage>
</organism>
<feature type="transmembrane region" description="Helical" evidence="1">
    <location>
        <begin position="59"/>
        <end position="78"/>
    </location>
</feature>
<dbReference type="InterPro" id="IPR050879">
    <property type="entry name" value="Acyltransferase_3"/>
</dbReference>
<evidence type="ECO:0000256" key="1">
    <source>
        <dbReference type="SAM" id="Phobius"/>
    </source>
</evidence>
<keyword evidence="3" id="KW-0808">Transferase</keyword>